<dbReference type="PRINTS" id="PR00344">
    <property type="entry name" value="BCTRLSENSOR"/>
</dbReference>
<dbReference type="EC" id="2.7.13.3" evidence="3"/>
<dbReference type="InterPro" id="IPR036097">
    <property type="entry name" value="HisK_dim/P_sf"/>
</dbReference>
<protein>
    <recommendedName>
        <fullName evidence="3">histidine kinase</fullName>
        <ecNumber evidence="3">2.7.13.3</ecNumber>
    </recommendedName>
</protein>
<dbReference type="EMBL" id="QFRI01000001">
    <property type="protein sequence ID" value="PWH83810.1"/>
    <property type="molecule type" value="Genomic_DNA"/>
</dbReference>
<dbReference type="SMART" id="SM00388">
    <property type="entry name" value="HisKA"/>
    <property type="match status" value="1"/>
</dbReference>
<evidence type="ECO:0000313" key="13">
    <source>
        <dbReference type="EMBL" id="PWH83810.1"/>
    </source>
</evidence>
<dbReference type="Gene3D" id="3.30.565.10">
    <property type="entry name" value="Histidine kinase-like ATPase, C-terminal domain"/>
    <property type="match status" value="1"/>
</dbReference>
<dbReference type="CDD" id="cd00082">
    <property type="entry name" value="HisKA"/>
    <property type="match status" value="1"/>
</dbReference>
<evidence type="ECO:0000256" key="7">
    <source>
        <dbReference type="ARBA" id="ARBA00022777"/>
    </source>
</evidence>
<dbReference type="RefSeq" id="WP_109351815.1">
    <property type="nucleotide sequence ID" value="NZ_QFRI01000001.1"/>
</dbReference>
<proteinExistence type="predicted"/>
<dbReference type="AlphaFoldDB" id="A0A2U2X7T7"/>
<dbReference type="Pfam" id="PF02518">
    <property type="entry name" value="HATPase_c"/>
    <property type="match status" value="1"/>
</dbReference>
<evidence type="ECO:0000256" key="5">
    <source>
        <dbReference type="ARBA" id="ARBA00022679"/>
    </source>
</evidence>
<dbReference type="SUPFAM" id="SSF47384">
    <property type="entry name" value="Homodimeric domain of signal transducing histidine kinase"/>
    <property type="match status" value="1"/>
</dbReference>
<keyword evidence="8" id="KW-0067">ATP-binding</keyword>
<keyword evidence="10" id="KW-1133">Transmembrane helix</keyword>
<evidence type="ECO:0000256" key="4">
    <source>
        <dbReference type="ARBA" id="ARBA00022553"/>
    </source>
</evidence>
<name>A0A2U2X7T7_9FLAO</name>
<evidence type="ECO:0000256" key="8">
    <source>
        <dbReference type="ARBA" id="ARBA00022840"/>
    </source>
</evidence>
<dbReference type="Pfam" id="PF00512">
    <property type="entry name" value="HisKA"/>
    <property type="match status" value="1"/>
</dbReference>
<feature type="domain" description="Histidine kinase" evidence="11">
    <location>
        <begin position="287"/>
        <end position="496"/>
    </location>
</feature>
<dbReference type="SUPFAM" id="SSF55874">
    <property type="entry name" value="ATPase domain of HSP90 chaperone/DNA topoisomerase II/histidine kinase"/>
    <property type="match status" value="1"/>
</dbReference>
<accession>A0A2U2X7T7</accession>
<dbReference type="InterPro" id="IPR004358">
    <property type="entry name" value="Sig_transdc_His_kin-like_C"/>
</dbReference>
<keyword evidence="4" id="KW-0597">Phosphoprotein</keyword>
<dbReference type="Gene3D" id="1.10.287.130">
    <property type="match status" value="1"/>
</dbReference>
<dbReference type="Proteomes" id="UP000245375">
    <property type="component" value="Unassembled WGS sequence"/>
</dbReference>
<feature type="transmembrane region" description="Helical" evidence="10">
    <location>
        <begin position="197"/>
        <end position="215"/>
    </location>
</feature>
<keyword evidence="5" id="KW-0808">Transferase</keyword>
<comment type="subcellular location">
    <subcellularLocation>
        <location evidence="2">Membrane</location>
    </subcellularLocation>
</comment>
<comment type="catalytic activity">
    <reaction evidence="1">
        <text>ATP + protein L-histidine = ADP + protein N-phospho-L-histidine.</text>
        <dbReference type="EC" id="2.7.13.3"/>
    </reaction>
</comment>
<comment type="caution">
    <text evidence="13">The sequence shown here is derived from an EMBL/GenBank/DDBJ whole genome shotgun (WGS) entry which is preliminary data.</text>
</comment>
<dbReference type="PROSITE" id="PS50109">
    <property type="entry name" value="HIS_KIN"/>
    <property type="match status" value="1"/>
</dbReference>
<keyword evidence="10" id="KW-0472">Membrane</keyword>
<evidence type="ECO:0000256" key="3">
    <source>
        <dbReference type="ARBA" id="ARBA00012438"/>
    </source>
</evidence>
<evidence type="ECO:0000313" key="14">
    <source>
        <dbReference type="Proteomes" id="UP000245375"/>
    </source>
</evidence>
<dbReference type="PROSITE" id="PS50885">
    <property type="entry name" value="HAMP"/>
    <property type="match status" value="1"/>
</dbReference>
<dbReference type="SMART" id="SM00387">
    <property type="entry name" value="HATPase_c"/>
    <property type="match status" value="1"/>
</dbReference>
<reference evidence="13 14" key="1">
    <citation type="submission" date="2018-05" db="EMBL/GenBank/DDBJ databases">
        <title>Algibacter marinivivus sp. nov., isolated from sample around a algae.</title>
        <authorList>
            <person name="Zhong X."/>
        </authorList>
    </citation>
    <scope>NUCLEOTIDE SEQUENCE [LARGE SCALE GENOMIC DNA]</scope>
    <source>
        <strain evidence="13 14">ZY111</strain>
    </source>
</reference>
<dbReference type="OrthoDB" id="9776727at2"/>
<dbReference type="PANTHER" id="PTHR43065">
    <property type="entry name" value="SENSOR HISTIDINE KINASE"/>
    <property type="match status" value="1"/>
</dbReference>
<reference evidence="14" key="3">
    <citation type="submission" date="2018-05" db="EMBL/GenBank/DDBJ databases">
        <authorList>
            <person name="Lu D."/>
        </authorList>
    </citation>
    <scope>NUCLEOTIDE SEQUENCE [LARGE SCALE GENOMIC DNA]</scope>
    <source>
        <strain evidence="14">ZY111</strain>
    </source>
</reference>
<keyword evidence="6" id="KW-0547">Nucleotide-binding</keyword>
<feature type="domain" description="HAMP" evidence="12">
    <location>
        <begin position="217"/>
        <end position="270"/>
    </location>
</feature>
<dbReference type="GO" id="GO:0000155">
    <property type="term" value="F:phosphorelay sensor kinase activity"/>
    <property type="evidence" value="ECO:0007669"/>
    <property type="project" value="InterPro"/>
</dbReference>
<reference evidence="14" key="2">
    <citation type="submission" date="2018-05" db="EMBL/GenBank/DDBJ databases">
        <title>Algibacter marinivivus sp. nov., isolated from sample around a algae.</title>
        <authorList>
            <person name="Lu D."/>
        </authorList>
    </citation>
    <scope>NUCLEOTIDE SEQUENCE [LARGE SCALE GENOMIC DNA]</scope>
    <source>
        <strain evidence="14">ZY111</strain>
    </source>
</reference>
<keyword evidence="9" id="KW-0902">Two-component regulatory system</keyword>
<dbReference type="GO" id="GO:0016020">
    <property type="term" value="C:membrane"/>
    <property type="evidence" value="ECO:0007669"/>
    <property type="project" value="UniProtKB-SubCell"/>
</dbReference>
<dbReference type="InterPro" id="IPR003594">
    <property type="entry name" value="HATPase_dom"/>
</dbReference>
<keyword evidence="10" id="KW-0812">Transmembrane</keyword>
<dbReference type="InterPro" id="IPR036890">
    <property type="entry name" value="HATPase_C_sf"/>
</dbReference>
<organism evidence="13 14">
    <name type="scientific">Algibacter marinivivus</name>
    <dbReference type="NCBI Taxonomy" id="2100723"/>
    <lineage>
        <taxon>Bacteria</taxon>
        <taxon>Pseudomonadati</taxon>
        <taxon>Bacteroidota</taxon>
        <taxon>Flavobacteriia</taxon>
        <taxon>Flavobacteriales</taxon>
        <taxon>Flavobacteriaceae</taxon>
        <taxon>Algibacter</taxon>
    </lineage>
</organism>
<evidence type="ECO:0000256" key="10">
    <source>
        <dbReference type="SAM" id="Phobius"/>
    </source>
</evidence>
<dbReference type="InterPro" id="IPR003660">
    <property type="entry name" value="HAMP_dom"/>
</dbReference>
<dbReference type="GO" id="GO:0005524">
    <property type="term" value="F:ATP binding"/>
    <property type="evidence" value="ECO:0007669"/>
    <property type="project" value="UniProtKB-KW"/>
</dbReference>
<sequence>MKLKKLSLRTRIFLVMILLVLLASMLISAVAIYQYKEQSQDYHKGRLERKEGSIQTHLKRVLNGRQNTWEVKTENIPFIFKEEIYNVADIHKLQINLYDLDGGLLISSKAGLQNNNAEKCLDAETMNALTQNVEFNNASEIAQHRYVDKHKENGETFQSSYTYITNNKSKAIAILNIPYLENDDFLNKELQEFLKRIGFAFMLVLLTAIAIAFLLSKYITKSLKTISDKINTTRLERRNEKIDVDDTSEEISALVNSYNSMIDELEESAVQLAKSEREQAWREMAKQVAHEIKNPLTPMRLTVQNFQRKFNPEDENIHSKVDEYSKTLIQQIDTMSSIASAFSNFAKMPAQQNETLNVVKIVKLALDIFNEDYIIFTSDSEEIIAKFDRTQLIRVVTNLVKNATQAITEDQTQTPKIVINVGKDKGNVVITVADNGSGVAEENKDKVFEPKFTTKTSGMGLGLAMVKNIVETYKGNITFISEKDKGTTFKVAFPKE</sequence>
<gene>
    <name evidence="13" type="ORF">DIS18_04460</name>
</gene>
<evidence type="ECO:0000256" key="9">
    <source>
        <dbReference type="ARBA" id="ARBA00023012"/>
    </source>
</evidence>
<evidence type="ECO:0000259" key="12">
    <source>
        <dbReference type="PROSITE" id="PS50885"/>
    </source>
</evidence>
<keyword evidence="14" id="KW-1185">Reference proteome</keyword>
<evidence type="ECO:0000256" key="6">
    <source>
        <dbReference type="ARBA" id="ARBA00022741"/>
    </source>
</evidence>
<dbReference type="InterPro" id="IPR005467">
    <property type="entry name" value="His_kinase_dom"/>
</dbReference>
<keyword evidence="7 13" id="KW-0418">Kinase</keyword>
<evidence type="ECO:0000256" key="1">
    <source>
        <dbReference type="ARBA" id="ARBA00000085"/>
    </source>
</evidence>
<evidence type="ECO:0000256" key="2">
    <source>
        <dbReference type="ARBA" id="ARBA00004370"/>
    </source>
</evidence>
<dbReference type="PANTHER" id="PTHR43065:SF10">
    <property type="entry name" value="PEROXIDE STRESS-ACTIVATED HISTIDINE KINASE MAK3"/>
    <property type="match status" value="1"/>
</dbReference>
<evidence type="ECO:0000259" key="11">
    <source>
        <dbReference type="PROSITE" id="PS50109"/>
    </source>
</evidence>
<dbReference type="InterPro" id="IPR003661">
    <property type="entry name" value="HisK_dim/P_dom"/>
</dbReference>
<dbReference type="Gene3D" id="6.10.340.10">
    <property type="match status" value="1"/>
</dbReference>
<feature type="transmembrane region" description="Helical" evidence="10">
    <location>
        <begin position="12"/>
        <end position="33"/>
    </location>
</feature>